<dbReference type="AlphaFoldDB" id="A0A6P5EU30"/>
<dbReference type="Proteomes" id="UP000515123">
    <property type="component" value="Linkage group 1"/>
</dbReference>
<reference evidence="3" key="2">
    <citation type="submission" date="2025-08" db="UniProtKB">
        <authorList>
            <consortium name="RefSeq"/>
        </authorList>
    </citation>
    <scope>IDENTIFICATION</scope>
    <source>
        <tissue evidence="3">Leaf</tissue>
    </source>
</reference>
<dbReference type="OrthoDB" id="536368at2759"/>
<protein>
    <submittedName>
        <fullName evidence="3">Uncharacterized protein LOC109709416 isoform X5</fullName>
    </submittedName>
</protein>
<feature type="compositionally biased region" description="Basic and acidic residues" evidence="1">
    <location>
        <begin position="63"/>
        <end position="78"/>
    </location>
</feature>
<dbReference type="RefSeq" id="XP_020087281.1">
    <property type="nucleotide sequence ID" value="XM_020231692.1"/>
</dbReference>
<evidence type="ECO:0000313" key="2">
    <source>
        <dbReference type="Proteomes" id="UP000515123"/>
    </source>
</evidence>
<keyword evidence="2" id="KW-1185">Reference proteome</keyword>
<reference evidence="2" key="1">
    <citation type="journal article" date="2015" name="Nat. Genet.">
        <title>The pineapple genome and the evolution of CAM photosynthesis.</title>
        <authorList>
            <person name="Ming R."/>
            <person name="VanBuren R."/>
            <person name="Wai C.M."/>
            <person name="Tang H."/>
            <person name="Schatz M.C."/>
            <person name="Bowers J.E."/>
            <person name="Lyons E."/>
            <person name="Wang M.L."/>
            <person name="Chen J."/>
            <person name="Biggers E."/>
            <person name="Zhang J."/>
            <person name="Huang L."/>
            <person name="Zhang L."/>
            <person name="Miao W."/>
            <person name="Zhang J."/>
            <person name="Ye Z."/>
            <person name="Miao C."/>
            <person name="Lin Z."/>
            <person name="Wang H."/>
            <person name="Zhou H."/>
            <person name="Yim W.C."/>
            <person name="Priest H.D."/>
            <person name="Zheng C."/>
            <person name="Woodhouse M."/>
            <person name="Edger P.P."/>
            <person name="Guyot R."/>
            <person name="Guo H.B."/>
            <person name="Guo H."/>
            <person name="Zheng G."/>
            <person name="Singh R."/>
            <person name="Sharma A."/>
            <person name="Min X."/>
            <person name="Zheng Y."/>
            <person name="Lee H."/>
            <person name="Gurtowski J."/>
            <person name="Sedlazeck F.J."/>
            <person name="Harkess A."/>
            <person name="McKain M.R."/>
            <person name="Liao Z."/>
            <person name="Fang J."/>
            <person name="Liu J."/>
            <person name="Zhang X."/>
            <person name="Zhang Q."/>
            <person name="Hu W."/>
            <person name="Qin Y."/>
            <person name="Wang K."/>
            <person name="Chen L.Y."/>
            <person name="Shirley N."/>
            <person name="Lin Y.R."/>
            <person name="Liu L.Y."/>
            <person name="Hernandez A.G."/>
            <person name="Wright C.L."/>
            <person name="Bulone V."/>
            <person name="Tuskan G.A."/>
            <person name="Heath K."/>
            <person name="Zee F."/>
            <person name="Moore P.H."/>
            <person name="Sunkar R."/>
            <person name="Leebens-Mack J.H."/>
            <person name="Mockler T."/>
            <person name="Bennetzen J.L."/>
            <person name="Freeling M."/>
            <person name="Sankoff D."/>
            <person name="Paterson A.H."/>
            <person name="Zhu X."/>
            <person name="Yang X."/>
            <person name="Smith J.A."/>
            <person name="Cushman J.C."/>
            <person name="Paull R.E."/>
            <person name="Yu Q."/>
        </authorList>
    </citation>
    <scope>NUCLEOTIDE SEQUENCE [LARGE SCALE GENOMIC DNA]</scope>
    <source>
        <strain evidence="2">cv. F153</strain>
    </source>
</reference>
<accession>A0A6P5EU30</accession>
<sequence length="374" mass="41617">MPAVCPQLACMRNFMGSTVHKTRSSERSNRKSRQVSNAICLASKGRGFGTEPTKKDKKPSVKNPKDNLRLESEPKKLISGEPVGRNRQAPELTTGIDRKSSNVVLDRQFLEKVEAVRRSALEKKKADENKIYQAIDYDAPVESEQSTIGFGTKVGVGIAVLVFGLVFAFGDFLPYRSDDPIKDATVVEKKLTPEEKETLQRTLESYEATLSKSPKDLTALELSDGIDFEVLRGLTNSLLAAKRPDEAIQVLLSSREKLNEENQKQLSNLVDSNGDDAKKTQKIDPIQVIVLLYKFLFVDLLIGKAYSDWGNASDAVAVYDKLINEHPDDFRGYLAKGIILKENGKLGDAERMFIQAKFFAPDAAKALVDRYARK</sequence>
<dbReference type="GeneID" id="109709416"/>
<gene>
    <name evidence="3" type="primary">LOC109709416</name>
</gene>
<dbReference type="SUPFAM" id="SSF48452">
    <property type="entry name" value="TPR-like"/>
    <property type="match status" value="1"/>
</dbReference>
<dbReference type="Gene3D" id="1.25.40.10">
    <property type="entry name" value="Tetratricopeptide repeat domain"/>
    <property type="match status" value="1"/>
</dbReference>
<proteinExistence type="predicted"/>
<organism evidence="2 3">
    <name type="scientific">Ananas comosus</name>
    <name type="common">Pineapple</name>
    <name type="synonym">Ananas ananas</name>
    <dbReference type="NCBI Taxonomy" id="4615"/>
    <lineage>
        <taxon>Eukaryota</taxon>
        <taxon>Viridiplantae</taxon>
        <taxon>Streptophyta</taxon>
        <taxon>Embryophyta</taxon>
        <taxon>Tracheophyta</taxon>
        <taxon>Spermatophyta</taxon>
        <taxon>Magnoliopsida</taxon>
        <taxon>Liliopsida</taxon>
        <taxon>Poales</taxon>
        <taxon>Bromeliaceae</taxon>
        <taxon>Bromelioideae</taxon>
        <taxon>Ananas</taxon>
    </lineage>
</organism>
<dbReference type="InterPro" id="IPR011990">
    <property type="entry name" value="TPR-like_helical_dom_sf"/>
</dbReference>
<feature type="region of interest" description="Disordered" evidence="1">
    <location>
        <begin position="18"/>
        <end position="95"/>
    </location>
</feature>
<evidence type="ECO:0000313" key="3">
    <source>
        <dbReference type="RefSeq" id="XP_020087281.1"/>
    </source>
</evidence>
<evidence type="ECO:0000256" key="1">
    <source>
        <dbReference type="SAM" id="MobiDB-lite"/>
    </source>
</evidence>
<name>A0A6P5EU30_ANACO</name>